<evidence type="ECO:0000313" key="12">
    <source>
        <dbReference type="EMBL" id="EON78665.1"/>
    </source>
</evidence>
<dbReference type="GO" id="GO:0005524">
    <property type="term" value="F:ATP binding"/>
    <property type="evidence" value="ECO:0007669"/>
    <property type="project" value="UniProtKB-UniRule"/>
</dbReference>
<dbReference type="PROSITE" id="PS51217">
    <property type="entry name" value="UVRD_HELICASE_CTER"/>
    <property type="match status" value="1"/>
</dbReference>
<keyword evidence="4 9" id="KW-0067">ATP-binding</keyword>
<evidence type="ECO:0000256" key="1">
    <source>
        <dbReference type="ARBA" id="ARBA00022741"/>
    </source>
</evidence>
<dbReference type="GO" id="GO:0000725">
    <property type="term" value="P:recombinational repair"/>
    <property type="evidence" value="ECO:0007669"/>
    <property type="project" value="TreeGrafter"/>
</dbReference>
<dbReference type="PANTHER" id="PTHR11070:SF67">
    <property type="entry name" value="DNA 3'-5' HELICASE"/>
    <property type="match status" value="1"/>
</dbReference>
<organism evidence="12 13">
    <name type="scientific">Lunatimonas lonarensis</name>
    <dbReference type="NCBI Taxonomy" id="1232681"/>
    <lineage>
        <taxon>Bacteria</taxon>
        <taxon>Pseudomonadati</taxon>
        <taxon>Bacteroidota</taxon>
        <taxon>Cytophagia</taxon>
        <taxon>Cytophagales</taxon>
        <taxon>Cyclobacteriaceae</taxon>
    </lineage>
</organism>
<feature type="domain" description="UvrD-like helicase ATP-binding" evidence="10">
    <location>
        <begin position="1"/>
        <end position="463"/>
    </location>
</feature>
<name>R7ZWY4_9BACT</name>
<dbReference type="GO" id="GO:0016887">
    <property type="term" value="F:ATP hydrolysis activity"/>
    <property type="evidence" value="ECO:0007669"/>
    <property type="project" value="RHEA"/>
</dbReference>
<feature type="domain" description="UvrD-like helicase C-terminal" evidence="11">
    <location>
        <begin position="494"/>
        <end position="750"/>
    </location>
</feature>
<dbReference type="GO" id="GO:0005829">
    <property type="term" value="C:cytosol"/>
    <property type="evidence" value="ECO:0007669"/>
    <property type="project" value="TreeGrafter"/>
</dbReference>
<evidence type="ECO:0000256" key="9">
    <source>
        <dbReference type="PROSITE-ProRule" id="PRU00560"/>
    </source>
</evidence>
<dbReference type="SUPFAM" id="SSF52540">
    <property type="entry name" value="P-loop containing nucleoside triphosphate hydrolases"/>
    <property type="match status" value="1"/>
</dbReference>
<keyword evidence="2 9" id="KW-0378">Hydrolase</keyword>
<dbReference type="GO" id="GO:0003677">
    <property type="term" value="F:DNA binding"/>
    <property type="evidence" value="ECO:0007669"/>
    <property type="project" value="InterPro"/>
</dbReference>
<accession>R7ZWY4</accession>
<dbReference type="GO" id="GO:0043138">
    <property type="term" value="F:3'-5' DNA helicase activity"/>
    <property type="evidence" value="ECO:0007669"/>
    <property type="project" value="UniProtKB-EC"/>
</dbReference>
<dbReference type="Proteomes" id="UP000013909">
    <property type="component" value="Unassembled WGS sequence"/>
</dbReference>
<feature type="binding site" evidence="9">
    <location>
        <begin position="11"/>
        <end position="18"/>
    </location>
    <ligand>
        <name>ATP</name>
        <dbReference type="ChEBI" id="CHEBI:30616"/>
    </ligand>
</feature>
<evidence type="ECO:0000256" key="3">
    <source>
        <dbReference type="ARBA" id="ARBA00022806"/>
    </source>
</evidence>
<dbReference type="OrthoDB" id="9810135at2"/>
<dbReference type="EC" id="5.6.2.4" evidence="7"/>
<keyword evidence="1 9" id="KW-0547">Nucleotide-binding</keyword>
<dbReference type="STRING" id="1232681.ADIS_0839"/>
<dbReference type="Pfam" id="PF12705">
    <property type="entry name" value="PDDEXK_1"/>
    <property type="match status" value="1"/>
</dbReference>
<dbReference type="InterPro" id="IPR014017">
    <property type="entry name" value="DNA_helicase_UvrD-like_C"/>
</dbReference>
<evidence type="ECO:0000259" key="11">
    <source>
        <dbReference type="PROSITE" id="PS51217"/>
    </source>
</evidence>
<protein>
    <recommendedName>
        <fullName evidence="7">DNA 3'-5' helicase</fullName>
        <ecNumber evidence="7">5.6.2.4</ecNumber>
    </recommendedName>
</protein>
<dbReference type="EMBL" id="AQHR01000025">
    <property type="protein sequence ID" value="EON78665.1"/>
    <property type="molecule type" value="Genomic_DNA"/>
</dbReference>
<reference evidence="12 13" key="1">
    <citation type="submission" date="2013-02" db="EMBL/GenBank/DDBJ databases">
        <title>A novel strain isolated from Lonar lake, Maharashtra, India.</title>
        <authorList>
            <person name="Singh A."/>
        </authorList>
    </citation>
    <scope>NUCLEOTIDE SEQUENCE [LARGE SCALE GENOMIC DNA]</scope>
    <source>
        <strain evidence="12 13">AK24</strain>
    </source>
</reference>
<dbReference type="PROSITE" id="PS51198">
    <property type="entry name" value="UVRD_HELICASE_ATP_BIND"/>
    <property type="match status" value="1"/>
</dbReference>
<keyword evidence="13" id="KW-1185">Reference proteome</keyword>
<sequence>MLPSPFTIYKSSAGSGKTYTLTLEYLKLALVHPLAFRQVLAVTFTNKATQEMKERILMELTRIKRNVDPSQTMDRELLLHLNISPEELMVRAAGTLSAILHDYAAFSVSTIDSFFQRIIRSFAREIDLQAKFELELDQEAVLDRLVERLILSVSADPFLHRWLVNYSIEQIQEGQVWDVRKNIKELGSQLFQESFKRYRFTIQSFLQQDENLESIKRQVMDTRRKLVSEGVELRKQAQGIRERHGLSWQDFKGGNRTFANKFEALGSPGNPFPTVSPSQIGLEDRPDDWYAKTSKLIPQIQAAFNEGLGTIWGRIKPLQRSWNTNEAIRKNLDVYGVFRFLLHELESLKEEENILLISDANDFLREITADNEAPFVYEKVGQKYRHYLIDEFQDTSGFQWDSFRPLLIDSLSQGHANLLVGDVKQSIYRWRGGELRLLLEQVEAEIHQFGIQVKNLDINFRSLPQLVRFNNALFRRLPGQLVGVLEQKFDISDAGILAKAYQDVSQQVSPFKEKSPYQGLVRIEFLRSEDSEDRFFDQALSKIPEAIVRLQGQGYRPRDIAFLVRTKKEGVAIADQLISYGLANPGSPYSFDVVSDEALLVSRSSTVACVVSALRHLTEMDEEIHLKTMWYHWAVISGHSVSHALFENVSGISEVDEMKARFCALQDSLLRLQLLDLIERIIEVLGLQDSGYERAYLEAFKDAIYEFVATNRADLPGFLSWWDLQEKKRTIKIPDDHDAMRILTIHKSKGLQFKVVLMPFLDWRIFDTTKKPIVWTPYQMEGTLGEVILPLTMKVDLKDSDFREVYQEEALMAHLDTLNLVYVAITRAEEVFWAFAPVSNLEKTMYGNLAPNLERVLREKSDLGAGVSLGDYFDTVEDVFQVGDWPPSKNPTGGAYRVFPVRWQSRKWEDLLSVKATAADFSEQNLKLRQKGSFGTLVHGLLEKAQSTGELNLRLEELYFQGFVNQEEMEALRTQLGRLLRLPLFSRWFSGEGEVLSERGILLPDGSLKRPDRVIFYIDRAEVVDFKTGQKREFHVPQVREYMHLVRTLTSLPVRGYLCYLDDMEILEIDQ</sequence>
<proteinExistence type="predicted"/>
<evidence type="ECO:0000256" key="5">
    <source>
        <dbReference type="ARBA" id="ARBA00023235"/>
    </source>
</evidence>
<dbReference type="InterPro" id="IPR014016">
    <property type="entry name" value="UvrD-like_ATP-bd"/>
</dbReference>
<dbReference type="PANTHER" id="PTHR11070">
    <property type="entry name" value="UVRD / RECB / PCRA DNA HELICASE FAMILY MEMBER"/>
    <property type="match status" value="1"/>
</dbReference>
<evidence type="ECO:0000313" key="13">
    <source>
        <dbReference type="Proteomes" id="UP000013909"/>
    </source>
</evidence>
<evidence type="ECO:0000256" key="4">
    <source>
        <dbReference type="ARBA" id="ARBA00022840"/>
    </source>
</evidence>
<dbReference type="InterPro" id="IPR027417">
    <property type="entry name" value="P-loop_NTPase"/>
</dbReference>
<evidence type="ECO:0000256" key="7">
    <source>
        <dbReference type="ARBA" id="ARBA00034808"/>
    </source>
</evidence>
<dbReference type="Pfam" id="PF00580">
    <property type="entry name" value="UvrD-helicase"/>
    <property type="match status" value="1"/>
</dbReference>
<dbReference type="AlphaFoldDB" id="R7ZWY4"/>
<evidence type="ECO:0000256" key="6">
    <source>
        <dbReference type="ARBA" id="ARBA00034617"/>
    </source>
</evidence>
<evidence type="ECO:0000256" key="8">
    <source>
        <dbReference type="ARBA" id="ARBA00048988"/>
    </source>
</evidence>
<dbReference type="InterPro" id="IPR038726">
    <property type="entry name" value="PDDEXK_AddAB-type"/>
</dbReference>
<dbReference type="Gene3D" id="3.40.50.300">
    <property type="entry name" value="P-loop containing nucleotide triphosphate hydrolases"/>
    <property type="match status" value="3"/>
</dbReference>
<evidence type="ECO:0000259" key="10">
    <source>
        <dbReference type="PROSITE" id="PS51198"/>
    </source>
</evidence>
<dbReference type="PATRIC" id="fig|1288963.3.peg.838"/>
<keyword evidence="5" id="KW-0413">Isomerase</keyword>
<dbReference type="InterPro" id="IPR000212">
    <property type="entry name" value="DNA_helicase_UvrD/REP"/>
</dbReference>
<gene>
    <name evidence="12" type="ORF">ADIS_0839</name>
</gene>
<comment type="caution">
    <text evidence="12">The sequence shown here is derived from an EMBL/GenBank/DDBJ whole genome shotgun (WGS) entry which is preliminary data.</text>
</comment>
<comment type="catalytic activity">
    <reaction evidence="8">
        <text>ATP + H2O = ADP + phosphate + H(+)</text>
        <dbReference type="Rhea" id="RHEA:13065"/>
        <dbReference type="ChEBI" id="CHEBI:15377"/>
        <dbReference type="ChEBI" id="CHEBI:15378"/>
        <dbReference type="ChEBI" id="CHEBI:30616"/>
        <dbReference type="ChEBI" id="CHEBI:43474"/>
        <dbReference type="ChEBI" id="CHEBI:456216"/>
        <dbReference type="EC" id="5.6.2.4"/>
    </reaction>
</comment>
<dbReference type="RefSeq" id="WP_010852987.1">
    <property type="nucleotide sequence ID" value="NZ_AQHR01000025.1"/>
</dbReference>
<evidence type="ECO:0000256" key="2">
    <source>
        <dbReference type="ARBA" id="ARBA00022801"/>
    </source>
</evidence>
<dbReference type="Gene3D" id="1.10.3170.10">
    <property type="entry name" value="Recbcd, chain B, domain 2"/>
    <property type="match status" value="1"/>
</dbReference>
<comment type="catalytic activity">
    <reaction evidence="6">
        <text>Couples ATP hydrolysis with the unwinding of duplex DNA by translocating in the 3'-5' direction.</text>
        <dbReference type="EC" id="5.6.2.4"/>
    </reaction>
</comment>
<keyword evidence="3 9" id="KW-0347">Helicase</keyword>